<evidence type="ECO:0000256" key="1">
    <source>
        <dbReference type="ARBA" id="ARBA00003618"/>
    </source>
</evidence>
<keyword evidence="6" id="KW-0067">ATP-binding</keyword>
<dbReference type="AlphaFoldDB" id="A0A401JAU7"/>
<comment type="function">
    <text evidence="1 9">May be involved in recombinational repair of damaged DNA.</text>
</comment>
<dbReference type="GO" id="GO:0009432">
    <property type="term" value="P:SOS response"/>
    <property type="evidence" value="ECO:0007669"/>
    <property type="project" value="UniProtKB-ARBA"/>
</dbReference>
<reference evidence="11 12" key="1">
    <citation type="journal article" date="2019" name="Front. Microbiol.">
        <title>Genomes of Neutrophilic Sulfur-Oxidizing Chemolithoautotrophs Representing 9 Proteobacterial Species From 8 Genera.</title>
        <authorList>
            <person name="Watanabe T."/>
            <person name="Kojima H."/>
            <person name="Umezawa K."/>
            <person name="Hori C."/>
            <person name="Takasuka T.E."/>
            <person name="Kato Y."/>
            <person name="Fukui M."/>
        </authorList>
    </citation>
    <scope>NUCLEOTIDE SEQUENCE [LARGE SCALE GENOMIC DNA]</scope>
    <source>
        <strain evidence="11 12">TTN</strain>
    </source>
</reference>
<dbReference type="FunFam" id="3.40.50.300:FF:000356">
    <property type="entry name" value="DNA repair protein RecN"/>
    <property type="match status" value="1"/>
</dbReference>
<keyword evidence="12" id="KW-1185">Reference proteome</keyword>
<dbReference type="RefSeq" id="WP_124703509.1">
    <property type="nucleotide sequence ID" value="NZ_BGOW01000002.1"/>
</dbReference>
<evidence type="ECO:0000256" key="9">
    <source>
        <dbReference type="PIRNR" id="PIRNR003128"/>
    </source>
</evidence>
<dbReference type="FunFam" id="3.40.50.300:FF:000319">
    <property type="entry name" value="DNA repair protein RecN"/>
    <property type="match status" value="1"/>
</dbReference>
<dbReference type="Gene3D" id="3.40.50.300">
    <property type="entry name" value="P-loop containing nucleotide triphosphate hydrolases"/>
    <property type="match status" value="2"/>
</dbReference>
<evidence type="ECO:0000256" key="7">
    <source>
        <dbReference type="ARBA" id="ARBA00023204"/>
    </source>
</evidence>
<dbReference type="PIRSF" id="PIRSF003128">
    <property type="entry name" value="RecN"/>
    <property type="match status" value="1"/>
</dbReference>
<evidence type="ECO:0000256" key="3">
    <source>
        <dbReference type="ARBA" id="ARBA00021315"/>
    </source>
</evidence>
<dbReference type="CDD" id="cd03241">
    <property type="entry name" value="ABC_RecN"/>
    <property type="match status" value="2"/>
</dbReference>
<dbReference type="InterPro" id="IPR027417">
    <property type="entry name" value="P-loop_NTPase"/>
</dbReference>
<evidence type="ECO:0000256" key="5">
    <source>
        <dbReference type="ARBA" id="ARBA00022763"/>
    </source>
</evidence>
<dbReference type="Pfam" id="PF02463">
    <property type="entry name" value="SMC_N"/>
    <property type="match status" value="1"/>
</dbReference>
<gene>
    <name evidence="11" type="ORF">SFMTTN_0477</name>
</gene>
<dbReference type="PANTHER" id="PTHR11059:SF0">
    <property type="entry name" value="DNA REPAIR PROTEIN RECN"/>
    <property type="match status" value="1"/>
</dbReference>
<dbReference type="Proteomes" id="UP000286806">
    <property type="component" value="Unassembled WGS sequence"/>
</dbReference>
<evidence type="ECO:0000256" key="2">
    <source>
        <dbReference type="ARBA" id="ARBA00009441"/>
    </source>
</evidence>
<dbReference type="PANTHER" id="PTHR11059">
    <property type="entry name" value="DNA REPAIR PROTEIN RECN"/>
    <property type="match status" value="1"/>
</dbReference>
<sequence>MLRLLSLRDFVIVDALDIEFEPGFTVLTGETGAGKSILVDALALALGERGDASVVREGAARADISAEFDGSALPALQTWLTENALDDDAACLLRRVVDSNGRSRCFINGRSVTTQQLREAGEFLVDIHGQHAHQSLLKTAAQRDLLDSYGGLQALARQVADAYRQWRELHDRLNALRDNSSELDAERERLQWLVTDVDALQFTLPGWDELQAEHRRLANAASLLEGAGLALDSLSEGEAAAEQQISAVSARLASLADYDSDLQPTCELVESAVLQLQEATHSLRRYLDHLEADPAHLNEVEARIEQVLDTARKYRVKAEQLPDLLSSAQTRLGELGATADPAALEQAANAAREQWLAHATKLSAARAKAASKLATSVTLSMQQLALAGGAFEIGLTPLAEGNAHGLEQVEFMVAPHAGTAPKALAKVASGGELSRISLALQTAVSQVAGVPTLIFDEVDVGIGGGVAEIVGTLLKNLASSRQVLCITHLPQVAACGQQHLQVSKVARDGGVVSHITVLDASARVDEIARMLGGVTITETTRKHAAEMLST</sequence>
<dbReference type="InterPro" id="IPR003395">
    <property type="entry name" value="RecF/RecN/SMC_N"/>
</dbReference>
<proteinExistence type="inferred from homology"/>
<dbReference type="NCBIfam" id="NF008121">
    <property type="entry name" value="PRK10869.1"/>
    <property type="match status" value="1"/>
</dbReference>
<evidence type="ECO:0000313" key="12">
    <source>
        <dbReference type="Proteomes" id="UP000286806"/>
    </source>
</evidence>
<dbReference type="GO" id="GO:0005524">
    <property type="term" value="F:ATP binding"/>
    <property type="evidence" value="ECO:0007669"/>
    <property type="project" value="UniProtKB-KW"/>
</dbReference>
<evidence type="ECO:0000256" key="8">
    <source>
        <dbReference type="ARBA" id="ARBA00033408"/>
    </source>
</evidence>
<comment type="similarity">
    <text evidence="2 9">Belongs to the RecN family.</text>
</comment>
<comment type="caution">
    <text evidence="11">The sequence shown here is derived from an EMBL/GenBank/DDBJ whole genome shotgun (WGS) entry which is preliminary data.</text>
</comment>
<dbReference type="EMBL" id="BGOW01000002">
    <property type="protein sequence ID" value="GBL44676.1"/>
    <property type="molecule type" value="Genomic_DNA"/>
</dbReference>
<dbReference type="NCBIfam" id="TIGR00634">
    <property type="entry name" value="recN"/>
    <property type="match status" value="1"/>
</dbReference>
<dbReference type="OrthoDB" id="9806954at2"/>
<dbReference type="InterPro" id="IPR004604">
    <property type="entry name" value="DNA_recomb/repair_RecN"/>
</dbReference>
<dbReference type="SUPFAM" id="SSF52540">
    <property type="entry name" value="P-loop containing nucleoside triphosphate hydrolases"/>
    <property type="match status" value="2"/>
</dbReference>
<evidence type="ECO:0000256" key="6">
    <source>
        <dbReference type="ARBA" id="ARBA00022840"/>
    </source>
</evidence>
<feature type="domain" description="RecF/RecN/SMC N-terminal" evidence="10">
    <location>
        <begin position="13"/>
        <end position="505"/>
    </location>
</feature>
<protein>
    <recommendedName>
        <fullName evidence="3 9">DNA repair protein RecN</fullName>
    </recommendedName>
    <alternativeName>
        <fullName evidence="8 9">Recombination protein N</fullName>
    </alternativeName>
</protein>
<dbReference type="GO" id="GO:0006281">
    <property type="term" value="P:DNA repair"/>
    <property type="evidence" value="ECO:0007669"/>
    <property type="project" value="UniProtKB-KW"/>
</dbReference>
<organism evidence="11 12">
    <name type="scientific">Sulfuriferula multivorans</name>
    <dbReference type="NCBI Taxonomy" id="1559896"/>
    <lineage>
        <taxon>Bacteria</taxon>
        <taxon>Pseudomonadati</taxon>
        <taxon>Pseudomonadota</taxon>
        <taxon>Betaproteobacteria</taxon>
        <taxon>Nitrosomonadales</taxon>
        <taxon>Sulfuricellaceae</taxon>
        <taxon>Sulfuriferula</taxon>
    </lineage>
</organism>
<keyword evidence="4" id="KW-0547">Nucleotide-binding</keyword>
<evidence type="ECO:0000313" key="11">
    <source>
        <dbReference type="EMBL" id="GBL44676.1"/>
    </source>
</evidence>
<name>A0A401JAU7_9PROT</name>
<keyword evidence="5 9" id="KW-0227">DNA damage</keyword>
<dbReference type="GO" id="GO:0043590">
    <property type="term" value="C:bacterial nucleoid"/>
    <property type="evidence" value="ECO:0007669"/>
    <property type="project" value="TreeGrafter"/>
</dbReference>
<evidence type="ECO:0000259" key="10">
    <source>
        <dbReference type="Pfam" id="PF02463"/>
    </source>
</evidence>
<accession>A0A401JAU7</accession>
<dbReference type="GO" id="GO:0006310">
    <property type="term" value="P:DNA recombination"/>
    <property type="evidence" value="ECO:0007669"/>
    <property type="project" value="InterPro"/>
</dbReference>
<evidence type="ECO:0000256" key="4">
    <source>
        <dbReference type="ARBA" id="ARBA00022741"/>
    </source>
</evidence>
<keyword evidence="7 9" id="KW-0234">DNA repair</keyword>